<gene>
    <name evidence="13" type="ORF">Dbus_chr2Rg1855</name>
</gene>
<keyword evidence="3" id="KW-0732">Signal</keyword>
<dbReference type="InterPro" id="IPR003599">
    <property type="entry name" value="Ig_sub"/>
</dbReference>
<dbReference type="FunFam" id="2.60.40.10:FF:001559">
    <property type="entry name" value="Roundabout 1, isoform A"/>
    <property type="match status" value="1"/>
</dbReference>
<dbReference type="FunFam" id="2.60.40.10:FF:000008">
    <property type="entry name" value="roundabout homolog 2 isoform X2"/>
    <property type="match status" value="2"/>
</dbReference>
<feature type="domain" description="Fibronectin type-III" evidence="12">
    <location>
        <begin position="500"/>
        <end position="597"/>
    </location>
</feature>
<dbReference type="InterPro" id="IPR003598">
    <property type="entry name" value="Ig_sub2"/>
</dbReference>
<keyword evidence="7" id="KW-1015">Disulfide bond</keyword>
<feature type="transmembrane region" description="Helical" evidence="10">
    <location>
        <begin position="865"/>
        <end position="888"/>
    </location>
</feature>
<dbReference type="OMA" id="NGHAVQT"/>
<evidence type="ECO:0000256" key="3">
    <source>
        <dbReference type="ARBA" id="ARBA00022729"/>
    </source>
</evidence>
<dbReference type="Pfam" id="PF13927">
    <property type="entry name" value="Ig_3"/>
    <property type="match status" value="2"/>
</dbReference>
<evidence type="ECO:0000256" key="9">
    <source>
        <dbReference type="SAM" id="MobiDB-lite"/>
    </source>
</evidence>
<dbReference type="GO" id="GO:0008046">
    <property type="term" value="F:axon guidance receptor activity"/>
    <property type="evidence" value="ECO:0007669"/>
    <property type="project" value="InterPro"/>
</dbReference>
<dbReference type="SUPFAM" id="SSF48726">
    <property type="entry name" value="Immunoglobulin"/>
    <property type="match status" value="5"/>
</dbReference>
<dbReference type="SMR" id="A0A0M4EFT5"/>
<dbReference type="PANTHER" id="PTHR10075:SF100">
    <property type="entry name" value="FASCICLIN-2"/>
    <property type="match status" value="1"/>
</dbReference>
<dbReference type="GO" id="GO:0016199">
    <property type="term" value="P:axon midline choice point recognition"/>
    <property type="evidence" value="ECO:0007669"/>
    <property type="project" value="InterPro"/>
</dbReference>
<feature type="region of interest" description="Disordered" evidence="9">
    <location>
        <begin position="1277"/>
        <end position="1342"/>
    </location>
</feature>
<evidence type="ECO:0000256" key="10">
    <source>
        <dbReference type="SAM" id="Phobius"/>
    </source>
</evidence>
<dbReference type="EMBL" id="CP012524">
    <property type="protein sequence ID" value="ALC42276.1"/>
    <property type="molecule type" value="Genomic_DNA"/>
</dbReference>
<keyword evidence="6 10" id="KW-0472">Membrane</keyword>
<evidence type="ECO:0000256" key="4">
    <source>
        <dbReference type="ARBA" id="ARBA00022737"/>
    </source>
</evidence>
<keyword evidence="2 10" id="KW-0812">Transmembrane</keyword>
<keyword evidence="14" id="KW-1185">Reference proteome</keyword>
<dbReference type="FunFam" id="2.60.40.10:FF:000948">
    <property type="entry name" value="Roundabout 1"/>
    <property type="match status" value="1"/>
</dbReference>
<keyword evidence="4" id="KW-0677">Repeat</keyword>
<dbReference type="Pfam" id="PF00041">
    <property type="entry name" value="fn3"/>
    <property type="match status" value="2"/>
</dbReference>
<keyword evidence="5 10" id="KW-1133">Transmembrane helix</keyword>
<organism evidence="13 14">
    <name type="scientific">Drosophila busckii</name>
    <name type="common">Fruit fly</name>
    <dbReference type="NCBI Taxonomy" id="30019"/>
    <lineage>
        <taxon>Eukaryota</taxon>
        <taxon>Metazoa</taxon>
        <taxon>Ecdysozoa</taxon>
        <taxon>Arthropoda</taxon>
        <taxon>Hexapoda</taxon>
        <taxon>Insecta</taxon>
        <taxon>Pterygota</taxon>
        <taxon>Neoptera</taxon>
        <taxon>Endopterygota</taxon>
        <taxon>Diptera</taxon>
        <taxon>Brachycera</taxon>
        <taxon>Muscomorpha</taxon>
        <taxon>Ephydroidea</taxon>
        <taxon>Drosophilidae</taxon>
        <taxon>Drosophila</taxon>
    </lineage>
</organism>
<evidence type="ECO:0000256" key="6">
    <source>
        <dbReference type="ARBA" id="ARBA00023136"/>
    </source>
</evidence>
<feature type="region of interest" description="Disordered" evidence="9">
    <location>
        <begin position="482"/>
        <end position="502"/>
    </location>
</feature>
<feature type="domain" description="Ig-like" evidence="11">
    <location>
        <begin position="294"/>
        <end position="386"/>
    </location>
</feature>
<accession>A0A0M4EFT5</accession>
<dbReference type="GO" id="GO:0030424">
    <property type="term" value="C:axon"/>
    <property type="evidence" value="ECO:0007669"/>
    <property type="project" value="TreeGrafter"/>
</dbReference>
<dbReference type="InterPro" id="IPR013106">
    <property type="entry name" value="Ig_V-set"/>
</dbReference>
<dbReference type="SMART" id="SM00408">
    <property type="entry name" value="IGc2"/>
    <property type="match status" value="5"/>
</dbReference>
<dbReference type="Pfam" id="PF07679">
    <property type="entry name" value="I-set"/>
    <property type="match status" value="3"/>
</dbReference>
<evidence type="ECO:0000259" key="12">
    <source>
        <dbReference type="PROSITE" id="PS50853"/>
    </source>
</evidence>
<protein>
    <submittedName>
        <fullName evidence="13">Robo</fullName>
    </submittedName>
</protein>
<feature type="compositionally biased region" description="Basic residues" evidence="9">
    <location>
        <begin position="1308"/>
        <end position="1317"/>
    </location>
</feature>
<dbReference type="CDD" id="cd00063">
    <property type="entry name" value="FN3"/>
    <property type="match status" value="3"/>
</dbReference>
<dbReference type="InterPro" id="IPR003961">
    <property type="entry name" value="FN3_dom"/>
</dbReference>
<dbReference type="InterPro" id="IPR032986">
    <property type="entry name" value="Robo1_Ig-like3"/>
</dbReference>
<dbReference type="PROSITE" id="PS50835">
    <property type="entry name" value="IG_LIKE"/>
    <property type="match status" value="5"/>
</dbReference>
<dbReference type="Gene3D" id="2.60.40.10">
    <property type="entry name" value="Immunoglobulins"/>
    <property type="match status" value="8"/>
</dbReference>
<dbReference type="GO" id="GO:0098632">
    <property type="term" value="F:cell-cell adhesion mediator activity"/>
    <property type="evidence" value="ECO:0007669"/>
    <property type="project" value="TreeGrafter"/>
</dbReference>
<feature type="domain" description="Ig-like" evidence="11">
    <location>
        <begin position="104"/>
        <end position="200"/>
    </location>
</feature>
<dbReference type="GO" id="GO:0070593">
    <property type="term" value="P:dendrite self-avoidance"/>
    <property type="evidence" value="ECO:0007669"/>
    <property type="project" value="TreeGrafter"/>
</dbReference>
<dbReference type="STRING" id="30019.A0A0M4EFT5"/>
<dbReference type="InterPro" id="IPR013783">
    <property type="entry name" value="Ig-like_fold"/>
</dbReference>
<feature type="region of interest" description="Disordered" evidence="9">
    <location>
        <begin position="1072"/>
        <end position="1114"/>
    </location>
</feature>
<evidence type="ECO:0000313" key="14">
    <source>
        <dbReference type="Proteomes" id="UP000494163"/>
    </source>
</evidence>
<feature type="region of interest" description="Disordered" evidence="9">
    <location>
        <begin position="1247"/>
        <end position="1266"/>
    </location>
</feature>
<evidence type="ECO:0000256" key="7">
    <source>
        <dbReference type="ARBA" id="ARBA00023157"/>
    </source>
</evidence>
<dbReference type="CDD" id="cd05725">
    <property type="entry name" value="IgI_3_Robo"/>
    <property type="match status" value="1"/>
</dbReference>
<dbReference type="PANTHER" id="PTHR10075">
    <property type="entry name" value="BASIGIN RELATED"/>
    <property type="match status" value="1"/>
</dbReference>
<dbReference type="OrthoDB" id="428111at2759"/>
<dbReference type="InterPro" id="IPR036179">
    <property type="entry name" value="Ig-like_dom_sf"/>
</dbReference>
<feature type="non-terminal residue" evidence="13">
    <location>
        <position position="1"/>
    </location>
</feature>
<dbReference type="InterPro" id="IPR007110">
    <property type="entry name" value="Ig-like_dom"/>
</dbReference>
<reference evidence="13 14" key="1">
    <citation type="submission" date="2015-08" db="EMBL/GenBank/DDBJ databases">
        <title>Ancestral chromatin configuration constrains chromatin evolution on differentiating sex chromosomes in Drosophila.</title>
        <authorList>
            <person name="Zhou Q."/>
            <person name="Bachtrog D."/>
        </authorList>
    </citation>
    <scope>NUCLEOTIDE SEQUENCE [LARGE SCALE GENOMIC DNA]</scope>
    <source>
        <tissue evidence="13">Whole larvae</tissue>
    </source>
</reference>
<dbReference type="SMART" id="SM00060">
    <property type="entry name" value="FN3"/>
    <property type="match status" value="3"/>
</dbReference>
<sequence length="1397" mass="153163">QYQSPRIIEHPTDLVVKKNEPATLNCKVEGKPEPTIEWFKDGEPVNTNEKKSHRVLFKDGALFFYRTMQSKKEQDGGEYWCVAKNHVGKAVSRHASLQIAVLRDEFRVEPKDTRVAKGETALLECGPPKGIPEPTIIWMKNNVPLDDLVSKPFSSSSRVRIVDGGNLLITNVEPIDEGNYKCIAQNLLGSRESSNAKLIVQIKPYFMKEPKDLTMVYGQTATFHCSVGGDPPPKVLWKKEEGNIPVSRARILHDEKSLELSNITPNDEGTYVCEAHNNVGQISARATLTVHAPPIFVKKPSNKKVGLNGQAQLPCLATGNPPPALYWTKEGVSTLMFPNSSHGRTHISADGTLQINDVQQDDEGFYVCSAFSVVDSTAARVYLQVSSKDERPPPIIQIGPSNQTLAKSSVATLPCRATGNPTPRIKWFHDGFAVQTGSRHNIVQSSSLRIDDLQLSDSGLYTCTATSERGESSWSAALTVEKSGSSTLQRDTDPSTYPAPPGTPKVINVTRTSISLRWAKSQEKPGAHGPIIGYTVEYFSPDLETAWIIAAHRVPDTQVTISDLTSATSYVFLVRAENTHGVSVPSGLSNAIKTLGEEFDALPANELSAARTLLTGKVVELIDASAINASAVRLDWMLHVSENEKFVEGLHIRYRDLSSAGLQYHMITVLNAAAESHVVYNLRKYNVYEFFVTPFYESIEGQPSNAKVVTTYEDVPSSPPDNIQIGMYNLTAGWVRWTPPPAQHHNGQLYGYKIEVSAGNTMKVLANMTLNATTTSVLLNNLTTTAIYSVRLNAFTKAGDGPYSKPKSLYMDPTYLVHPPRAHPSGIHDGRHDASNDFTYYANTEPNQANPTTQRKTTSFLHGTWLMVLVIIVLLVVVISAASAMVYFKRRHQMTKELGHLSGKLFGFNQMPKLIEFLSCSAVVSANEITALNINSKESLWIDRGWRTTDTDKDSGLSESKLLSHMNSSQSNYNNSDGGTDYAEVDTRNLTTFYSCNKSPDNPTPYATTMIIGTNSSDNCTKVTSLSADKDSGTHSPYADAFTPQGAAAAAAAAASNKSNYLQYPTETINWSEFLPPPPEHPPPLSSNYGYAQGSPESSRKSSKSAGSGISTNQRYVPQIHTHFQKKTYIHCMFSILNASIHSSSSGGFSAWGVAPQCAVGCSPENLYSNPLSSVAGAQSRYQITPTSQHPPPLPPYFNTAGAGNIHIHYPTQRHAASEYQAGLNASRCGNNNRACNSCDALASPLQQQPAAPSTPVENWYQPVHLPPTASSHQIYQCSSECSDNSRHSHSKRQQQLHSDSSTEHSSSKRSQRRIHHQQQQQQHQQQQRKDNSCAESEHEQMLSVYERHQRPHYNSDCCNSSRDGDTCSCSEGSCVYAEAGDPLGPLATHPMSAKNT</sequence>
<feature type="compositionally biased region" description="Basic and acidic residues" evidence="9">
    <location>
        <begin position="1328"/>
        <end position="1342"/>
    </location>
</feature>
<dbReference type="InterPro" id="IPR036116">
    <property type="entry name" value="FN3_sf"/>
</dbReference>
<dbReference type="Proteomes" id="UP000494163">
    <property type="component" value="Chromosome 2R"/>
</dbReference>
<evidence type="ECO:0000259" key="11">
    <source>
        <dbReference type="PROSITE" id="PS50835"/>
    </source>
</evidence>
<dbReference type="FunFam" id="2.60.40.10:FF:001167">
    <property type="entry name" value="Roundabout 2, isoform B"/>
    <property type="match status" value="1"/>
</dbReference>
<comment type="subcellular location">
    <subcellularLocation>
        <location evidence="1">Membrane</location>
        <topology evidence="1">Single-pass membrane protein</topology>
    </subcellularLocation>
</comment>
<feature type="compositionally biased region" description="Pro residues" evidence="9">
    <location>
        <begin position="1075"/>
        <end position="1085"/>
    </location>
</feature>
<keyword evidence="8" id="KW-0393">Immunoglobulin domain</keyword>
<feature type="domain" description="Ig-like" evidence="11">
    <location>
        <begin position="393"/>
        <end position="479"/>
    </location>
</feature>
<dbReference type="FunFam" id="2.60.40.10:FF:000026">
    <property type="entry name" value="roundabout homolog 2 isoform X1"/>
    <property type="match status" value="1"/>
</dbReference>
<dbReference type="GO" id="GO:0007156">
    <property type="term" value="P:homophilic cell adhesion via plasma membrane adhesion molecules"/>
    <property type="evidence" value="ECO:0007669"/>
    <property type="project" value="TreeGrafter"/>
</dbReference>
<evidence type="ECO:0000313" key="13">
    <source>
        <dbReference type="EMBL" id="ALC42276.1"/>
    </source>
</evidence>
<proteinExistence type="predicted"/>
<feature type="domain" description="Fibronectin type-III" evidence="12">
    <location>
        <begin position="719"/>
        <end position="814"/>
    </location>
</feature>
<dbReference type="GO" id="GO:0035385">
    <property type="term" value="P:Roundabout signaling pathway"/>
    <property type="evidence" value="ECO:0007669"/>
    <property type="project" value="InterPro"/>
</dbReference>
<dbReference type="SMART" id="SM00409">
    <property type="entry name" value="IG"/>
    <property type="match status" value="5"/>
</dbReference>
<feature type="domain" description="Ig-like" evidence="11">
    <location>
        <begin position="5"/>
        <end position="98"/>
    </location>
</feature>
<evidence type="ECO:0000256" key="2">
    <source>
        <dbReference type="ARBA" id="ARBA00022692"/>
    </source>
</evidence>
<feature type="domain" description="Ig-like" evidence="11">
    <location>
        <begin position="204"/>
        <end position="289"/>
    </location>
</feature>
<dbReference type="SUPFAM" id="SSF49265">
    <property type="entry name" value="Fibronectin type III"/>
    <property type="match status" value="2"/>
</dbReference>
<dbReference type="GO" id="GO:0005886">
    <property type="term" value="C:plasma membrane"/>
    <property type="evidence" value="ECO:0007669"/>
    <property type="project" value="TreeGrafter"/>
</dbReference>
<feature type="domain" description="Fibronectin type-III" evidence="12">
    <location>
        <begin position="618"/>
        <end position="714"/>
    </location>
</feature>
<dbReference type="SMART" id="SM00406">
    <property type="entry name" value="IGv"/>
    <property type="match status" value="3"/>
</dbReference>
<evidence type="ECO:0000256" key="5">
    <source>
        <dbReference type="ARBA" id="ARBA00022989"/>
    </source>
</evidence>
<name>A0A0M4EFT5_DROBS</name>
<dbReference type="InterPro" id="IPR013098">
    <property type="entry name" value="Ig_I-set"/>
</dbReference>
<evidence type="ECO:0000256" key="1">
    <source>
        <dbReference type="ARBA" id="ARBA00004167"/>
    </source>
</evidence>
<dbReference type="PROSITE" id="PS50853">
    <property type="entry name" value="FN3"/>
    <property type="match status" value="3"/>
</dbReference>
<dbReference type="FunFam" id="2.60.40.10:FF:000053">
    <property type="entry name" value="Roundabout guidance receptor 1"/>
    <property type="match status" value="1"/>
</dbReference>
<evidence type="ECO:0000256" key="8">
    <source>
        <dbReference type="ARBA" id="ARBA00023319"/>
    </source>
</evidence>
<dbReference type="FunFam" id="2.60.40.10:FF:001807">
    <property type="entry name" value="Roundabout 1, isoform A"/>
    <property type="match status" value="1"/>
</dbReference>